<evidence type="ECO:0000313" key="1">
    <source>
        <dbReference type="EMBL" id="KZC04639.1"/>
    </source>
</evidence>
<accession>A0A154NY92</accession>
<proteinExistence type="predicted"/>
<organism evidence="1 2">
    <name type="scientific">Dufourea novaeangliae</name>
    <name type="common">Sweat bee</name>
    <dbReference type="NCBI Taxonomy" id="178035"/>
    <lineage>
        <taxon>Eukaryota</taxon>
        <taxon>Metazoa</taxon>
        <taxon>Ecdysozoa</taxon>
        <taxon>Arthropoda</taxon>
        <taxon>Hexapoda</taxon>
        <taxon>Insecta</taxon>
        <taxon>Pterygota</taxon>
        <taxon>Neoptera</taxon>
        <taxon>Endopterygota</taxon>
        <taxon>Hymenoptera</taxon>
        <taxon>Apocrita</taxon>
        <taxon>Aculeata</taxon>
        <taxon>Apoidea</taxon>
        <taxon>Anthophila</taxon>
        <taxon>Halictidae</taxon>
        <taxon>Rophitinae</taxon>
        <taxon>Dufourea</taxon>
    </lineage>
</organism>
<sequence>MYKKYECTWTKVVFDSVSFSLRSLSADSFEDSVFMKVPKPWNVNKLMNGLEETLLFTCIVQTNECGIQKHVLEKAVIIKASREIVYEAHSTPVDVSGTKLPKILTVVSVLPDILKKFRDFRICEGIVTDISLDYTQDNTDLKRDIYSNLRHKNCSVLSINRKRCTACNRYSKGLFQRIRRMKNRKSIQRITNSVRLLDDMKLKALKNKMKFRAVNVSRVKSRYQLLKDSLENQRKNVANVTTDALQKMSNN</sequence>
<evidence type="ECO:0000313" key="2">
    <source>
        <dbReference type="Proteomes" id="UP000076502"/>
    </source>
</evidence>
<protein>
    <submittedName>
        <fullName evidence="1">Uncharacterized protein</fullName>
    </submittedName>
</protein>
<dbReference type="EMBL" id="KQ434782">
    <property type="protein sequence ID" value="KZC04639.1"/>
    <property type="molecule type" value="Genomic_DNA"/>
</dbReference>
<reference evidence="1 2" key="1">
    <citation type="submission" date="2015-07" db="EMBL/GenBank/DDBJ databases">
        <title>The genome of Dufourea novaeangliae.</title>
        <authorList>
            <person name="Pan H."/>
            <person name="Kapheim K."/>
        </authorList>
    </citation>
    <scope>NUCLEOTIDE SEQUENCE [LARGE SCALE GENOMIC DNA]</scope>
    <source>
        <strain evidence="1">0120121106</strain>
        <tissue evidence="1">Whole body</tissue>
    </source>
</reference>
<name>A0A154NY92_DUFNO</name>
<gene>
    <name evidence="1" type="ORF">WN55_00714</name>
</gene>
<keyword evidence="2" id="KW-1185">Reference proteome</keyword>
<dbReference type="OrthoDB" id="7589662at2759"/>
<dbReference type="AlphaFoldDB" id="A0A154NY92"/>
<dbReference type="Proteomes" id="UP000076502">
    <property type="component" value="Unassembled WGS sequence"/>
</dbReference>